<evidence type="ECO:0000256" key="7">
    <source>
        <dbReference type="ARBA" id="ARBA00022723"/>
    </source>
</evidence>
<keyword evidence="6 15" id="KW-0436">Ligase</keyword>
<dbReference type="RefSeq" id="WP_102892343.1">
    <property type="nucleotide sequence ID" value="NZ_NBZD01000001.1"/>
</dbReference>
<dbReference type="CDD" id="cd00818">
    <property type="entry name" value="IleRS_core"/>
    <property type="match status" value="1"/>
</dbReference>
<dbReference type="Pfam" id="PF19302">
    <property type="entry name" value="DUF5915"/>
    <property type="match status" value="1"/>
</dbReference>
<reference evidence="19" key="1">
    <citation type="submission" date="2017-04" db="EMBL/GenBank/DDBJ databases">
        <authorList>
            <person name="Bumgarner R.E."/>
            <person name="Fredricks D.N."/>
            <person name="Srinivasan S."/>
        </authorList>
    </citation>
    <scope>NUCLEOTIDE SEQUENCE [LARGE SCALE GENOMIC DNA]</scope>
    <source>
        <strain evidence="19">KA00405</strain>
    </source>
</reference>
<keyword evidence="9 15" id="KW-0862">Zinc</keyword>
<dbReference type="PRINTS" id="PR00984">
    <property type="entry name" value="TRNASYNTHILE"/>
</dbReference>
<evidence type="ECO:0000259" key="17">
    <source>
        <dbReference type="Pfam" id="PF08264"/>
    </source>
</evidence>
<evidence type="ECO:0000256" key="13">
    <source>
        <dbReference type="ARBA" id="ARBA00025217"/>
    </source>
</evidence>
<dbReference type="PANTHER" id="PTHR42780">
    <property type="entry name" value="SOLEUCYL-TRNA SYNTHETASE"/>
    <property type="match status" value="1"/>
</dbReference>
<feature type="short sequence motif" description="'KMSKS' region" evidence="15">
    <location>
        <begin position="620"/>
        <end position="624"/>
    </location>
</feature>
<evidence type="ECO:0000259" key="16">
    <source>
        <dbReference type="Pfam" id="PF00133"/>
    </source>
</evidence>
<evidence type="ECO:0000256" key="12">
    <source>
        <dbReference type="ARBA" id="ARBA00023146"/>
    </source>
</evidence>
<dbReference type="FunFam" id="3.40.50.620:FF:000075">
    <property type="entry name" value="Isoleucine--tRNA ligase"/>
    <property type="match status" value="1"/>
</dbReference>
<dbReference type="GO" id="GO:0002161">
    <property type="term" value="F:aminoacyl-tRNA deacylase activity"/>
    <property type="evidence" value="ECO:0007669"/>
    <property type="project" value="InterPro"/>
</dbReference>
<protein>
    <recommendedName>
        <fullName evidence="15">Isoleucine--tRNA ligase</fullName>
        <ecNumber evidence="15">6.1.1.5</ecNumber>
    </recommendedName>
    <alternativeName>
        <fullName evidence="15">Isoleucyl-tRNA synthetase</fullName>
        <shortName evidence="15">IleRS</shortName>
    </alternativeName>
</protein>
<dbReference type="InterPro" id="IPR013155">
    <property type="entry name" value="M/V/L/I-tRNA-synth_anticd-bd"/>
</dbReference>
<dbReference type="GO" id="GO:0005524">
    <property type="term" value="F:ATP binding"/>
    <property type="evidence" value="ECO:0007669"/>
    <property type="project" value="UniProtKB-UniRule"/>
</dbReference>
<evidence type="ECO:0000256" key="11">
    <source>
        <dbReference type="ARBA" id="ARBA00022917"/>
    </source>
</evidence>
<evidence type="ECO:0000256" key="2">
    <source>
        <dbReference type="ARBA" id="ARBA00004496"/>
    </source>
</evidence>
<evidence type="ECO:0000313" key="18">
    <source>
        <dbReference type="EMBL" id="PNH19831.1"/>
    </source>
</evidence>
<comment type="similarity">
    <text evidence="3 15">Belongs to the class-I aminoacyl-tRNA synthetase family. IleS type 2 subfamily.</text>
</comment>
<evidence type="ECO:0000256" key="9">
    <source>
        <dbReference type="ARBA" id="ARBA00022833"/>
    </source>
</evidence>
<dbReference type="CDD" id="cd07961">
    <property type="entry name" value="Anticodon_Ia_Ile_ABEc"/>
    <property type="match status" value="1"/>
</dbReference>
<dbReference type="SUPFAM" id="SSF47323">
    <property type="entry name" value="Anticodon-binding domain of a subclass of class I aminoacyl-tRNA synthetases"/>
    <property type="match status" value="2"/>
</dbReference>
<dbReference type="SUPFAM" id="SSF52374">
    <property type="entry name" value="Nucleotidylyl transferase"/>
    <property type="match status" value="1"/>
</dbReference>
<evidence type="ECO:0000256" key="6">
    <source>
        <dbReference type="ARBA" id="ARBA00022598"/>
    </source>
</evidence>
<feature type="domain" description="Aminoacyl-tRNA synthetase class Ia" evidence="16">
    <location>
        <begin position="17"/>
        <end position="651"/>
    </location>
</feature>
<gene>
    <name evidence="15" type="primary">ileS</name>
    <name evidence="18" type="ORF">B7R76_02855</name>
</gene>
<dbReference type="Pfam" id="PF08264">
    <property type="entry name" value="Anticodon_1"/>
    <property type="match status" value="1"/>
</dbReference>
<dbReference type="InterPro" id="IPR002301">
    <property type="entry name" value="Ile-tRNA-ligase"/>
</dbReference>
<dbReference type="EMBL" id="NBZD01000001">
    <property type="protein sequence ID" value="PNH19831.1"/>
    <property type="molecule type" value="Genomic_DNA"/>
</dbReference>
<dbReference type="InterPro" id="IPR033709">
    <property type="entry name" value="Anticodon_Ile_ABEc"/>
</dbReference>
<comment type="function">
    <text evidence="13 15">Catalyzes the attachment of isoleucine to tRNA(Ile). As IleRS can inadvertently accommodate and process structurally similar amino acids such as valine, to avoid such errors it has two additional distinct tRNA(Ile)-dependent editing activities. One activity is designated as 'pretransfer' editing and involves the hydrolysis of activated Val-AMP. The other activity is designated 'posttransfer' editing and involves deacylation of mischarged Val-tRNA(Ile).</text>
</comment>
<dbReference type="InterPro" id="IPR009080">
    <property type="entry name" value="tRNAsynth_Ia_anticodon-bd"/>
</dbReference>
<comment type="catalytic activity">
    <reaction evidence="14 15">
        <text>tRNA(Ile) + L-isoleucine + ATP = L-isoleucyl-tRNA(Ile) + AMP + diphosphate</text>
        <dbReference type="Rhea" id="RHEA:11060"/>
        <dbReference type="Rhea" id="RHEA-COMP:9666"/>
        <dbReference type="Rhea" id="RHEA-COMP:9695"/>
        <dbReference type="ChEBI" id="CHEBI:30616"/>
        <dbReference type="ChEBI" id="CHEBI:33019"/>
        <dbReference type="ChEBI" id="CHEBI:58045"/>
        <dbReference type="ChEBI" id="CHEBI:78442"/>
        <dbReference type="ChEBI" id="CHEBI:78528"/>
        <dbReference type="ChEBI" id="CHEBI:456215"/>
        <dbReference type="EC" id="6.1.1.5"/>
    </reaction>
</comment>
<dbReference type="Pfam" id="PF00133">
    <property type="entry name" value="tRNA-synt_1"/>
    <property type="match status" value="1"/>
</dbReference>
<organism evidence="18 19">
    <name type="scientific">Mageeibacillus indolicus</name>
    <dbReference type="NCBI Taxonomy" id="884684"/>
    <lineage>
        <taxon>Bacteria</taxon>
        <taxon>Bacillati</taxon>
        <taxon>Bacillota</taxon>
        <taxon>Clostridia</taxon>
        <taxon>Eubacteriales</taxon>
        <taxon>Oscillospiraceae</taxon>
        <taxon>Mageeibacillus</taxon>
    </lineage>
</organism>
<dbReference type="SUPFAM" id="SSF50677">
    <property type="entry name" value="ValRS/IleRS/LeuRS editing domain"/>
    <property type="match status" value="1"/>
</dbReference>
<keyword evidence="10 15" id="KW-0067">ATP-binding</keyword>
<keyword evidence="5 15" id="KW-0963">Cytoplasm</keyword>
<dbReference type="InterPro" id="IPR023586">
    <property type="entry name" value="Ile-tRNA-ligase_type2"/>
</dbReference>
<dbReference type="GO" id="GO:0008270">
    <property type="term" value="F:zinc ion binding"/>
    <property type="evidence" value="ECO:0007669"/>
    <property type="project" value="UniProtKB-UniRule"/>
</dbReference>
<dbReference type="InterPro" id="IPR014729">
    <property type="entry name" value="Rossmann-like_a/b/a_fold"/>
</dbReference>
<comment type="cofactor">
    <cofactor evidence="1 15">
        <name>Zn(2+)</name>
        <dbReference type="ChEBI" id="CHEBI:29105"/>
    </cofactor>
</comment>
<keyword evidence="12 15" id="KW-0030">Aminoacyl-tRNA synthetase</keyword>
<dbReference type="GO" id="GO:0005737">
    <property type="term" value="C:cytoplasm"/>
    <property type="evidence" value="ECO:0007669"/>
    <property type="project" value="UniProtKB-SubCell"/>
</dbReference>
<evidence type="ECO:0000256" key="1">
    <source>
        <dbReference type="ARBA" id="ARBA00001947"/>
    </source>
</evidence>
<feature type="domain" description="Methionyl/Valyl/Leucyl/Isoleucyl-tRNA synthetase anticodon-binding" evidence="17">
    <location>
        <begin position="707"/>
        <end position="857"/>
    </location>
</feature>
<feature type="binding site" evidence="15">
    <location>
        <position position="623"/>
    </location>
    <ligand>
        <name>ATP</name>
        <dbReference type="ChEBI" id="CHEBI:30616"/>
    </ligand>
</feature>
<dbReference type="Proteomes" id="UP000236394">
    <property type="component" value="Unassembled WGS sequence"/>
</dbReference>
<evidence type="ECO:0000256" key="10">
    <source>
        <dbReference type="ARBA" id="ARBA00022840"/>
    </source>
</evidence>
<dbReference type="GO" id="GO:0004822">
    <property type="term" value="F:isoleucine-tRNA ligase activity"/>
    <property type="evidence" value="ECO:0007669"/>
    <property type="project" value="UniProtKB-UniRule"/>
</dbReference>
<dbReference type="InterPro" id="IPR001412">
    <property type="entry name" value="aa-tRNA-synth_I_CS"/>
</dbReference>
<dbReference type="Gene3D" id="1.10.730.10">
    <property type="entry name" value="Isoleucyl-tRNA Synthetase, Domain 1"/>
    <property type="match status" value="1"/>
</dbReference>
<evidence type="ECO:0000313" key="19">
    <source>
        <dbReference type="Proteomes" id="UP000236394"/>
    </source>
</evidence>
<dbReference type="GO" id="GO:0000049">
    <property type="term" value="F:tRNA binding"/>
    <property type="evidence" value="ECO:0007669"/>
    <property type="project" value="InterPro"/>
</dbReference>
<dbReference type="GO" id="GO:0006428">
    <property type="term" value="P:isoleucyl-tRNA aminoacylation"/>
    <property type="evidence" value="ECO:0007669"/>
    <property type="project" value="UniProtKB-UniRule"/>
</dbReference>
<evidence type="ECO:0000256" key="8">
    <source>
        <dbReference type="ARBA" id="ARBA00022741"/>
    </source>
</evidence>
<feature type="short sequence motif" description="'HIGH' region" evidence="15">
    <location>
        <begin position="48"/>
        <end position="58"/>
    </location>
</feature>
<dbReference type="EC" id="6.1.1.5" evidence="15"/>
<comment type="subcellular location">
    <subcellularLocation>
        <location evidence="2 15">Cytoplasm</location>
    </subcellularLocation>
</comment>
<evidence type="ECO:0000256" key="14">
    <source>
        <dbReference type="ARBA" id="ARBA00048359"/>
    </source>
</evidence>
<dbReference type="PROSITE" id="PS00178">
    <property type="entry name" value="AA_TRNA_LIGASE_I"/>
    <property type="match status" value="1"/>
</dbReference>
<evidence type="ECO:0000256" key="4">
    <source>
        <dbReference type="ARBA" id="ARBA00011245"/>
    </source>
</evidence>
<evidence type="ECO:0000256" key="15">
    <source>
        <dbReference type="HAMAP-Rule" id="MF_02003"/>
    </source>
</evidence>
<evidence type="ECO:0000256" key="5">
    <source>
        <dbReference type="ARBA" id="ARBA00022490"/>
    </source>
</evidence>
<dbReference type="AlphaFoldDB" id="A0A2J8B4Y1"/>
<dbReference type="HAMAP" id="MF_02003">
    <property type="entry name" value="Ile_tRNA_synth_type2"/>
    <property type="match status" value="1"/>
</dbReference>
<proteinExistence type="inferred from homology"/>
<dbReference type="FunFam" id="3.40.50.620:FF:000063">
    <property type="entry name" value="Isoleucine--tRNA ligase"/>
    <property type="match status" value="1"/>
</dbReference>
<keyword evidence="7 15" id="KW-0479">Metal-binding</keyword>
<dbReference type="Gene3D" id="3.40.50.620">
    <property type="entry name" value="HUPs"/>
    <property type="match status" value="2"/>
</dbReference>
<keyword evidence="11 15" id="KW-0648">Protein biosynthesis</keyword>
<dbReference type="NCBIfam" id="TIGR00392">
    <property type="entry name" value="ileS"/>
    <property type="match status" value="1"/>
</dbReference>
<sequence>MYKKVSTDMNFVKREEQVLEFWRKHDIRHKVTALNSQGENFTQYDGPPTANGKPHIGHFLTRAIKDIIPRYKRMQGYHVEFKAGWDTHGLPVELEVEKLLHINGKPQIEAYGLEPFIKKCKESVWKYKDEWEQMSERVAYSADMDNPYVTYDNTYIESEWWALKKIWEKGLLYEGHKIVPYCPRCGTALASHEVAQGYKDVKETSVFIRFKVEGEANTWFAAWTTTPWTLPSNVALCVNPEADYALVEVMVDDKDRSADSDECSCGVLKIDAAQAGRYWVAVALVEKLFGHKAKVIKTCKGKELEHVTYEPLFPYGRKAIEAAQKKAYYVTCGDYVTLSDGTGIVHIAPAFGEDDAQIGRAYDLPFLQLVKEDGTMHEDVSDFAGMFCKDADKPIIKMMAMNKSLLAAIQFEHSYPFCWRCDTPLIYYARHSWFIRMSQMREAMVANNNQVNWIPESIREGRFGNFIANAIDWGLSRERYWGTPLPVWRCEHCGKLHVVGSIEELRRLAPACPEDIELHKPYIDAVKFPCPDCNHVMKRVSEVIDCWFDSGAMPFAQYHYPFENKELFEANFPAQFISEAQDQTRGWFYSLMAISTLLFDRTPYENVIVMGLVQDKDGIKMSKHKGNVISPQEAIDRMGSDAVRWYFYTNSNPWLPSRFSFDSVAEGQRRFMGTLWNTYAFYILYADIDQFDPTKYKLEYNKLSVMDRWIISRLQSAIKTVRDYLDHYDITAAARSLQEFVDELSNWYVRRCRTRYWADGMEADKRDAYLTLYTVLRSVVEMAAPFVPFIAEEIYQNLVRSVDATAPESVHLAKYPVADLNEIDSQLEAEMAEVLQIVALGRAARNEANVKNRQPLAKMTVVSPRRLPETMLAVIADELNVRKLVYADNAADLVDHKFKPQLRTLGKRFGKQLPLLTKALQTMDTCVAWQRLQETGSISVDLAGEPVSLTADDLLIETAQKNDLATQQDRDITVALDLSLTPELIAAGLVRELISKIQTSRKEAGFEVADRIAIYYQADPELVDIFNKYADVVKDETLAISIENCNDATDFAAKEWNINGLKCCIKVVRRA</sequence>
<dbReference type="InterPro" id="IPR009008">
    <property type="entry name" value="Val/Leu/Ile-tRNA-synth_edit"/>
</dbReference>
<dbReference type="PANTHER" id="PTHR42780:SF1">
    <property type="entry name" value="ISOLEUCINE--TRNA LIGASE, CYTOPLASMIC"/>
    <property type="match status" value="1"/>
</dbReference>
<comment type="domain">
    <text evidence="15">IleRS has two distinct active sites: one for aminoacylation and one for editing. The misactivated valine is translocated from the active site to the editing site, which sterically excludes the correctly activated isoleucine. The single editing site contains two valyl binding pockets, one specific for each substrate (Val-AMP or Val-tRNA(Ile)).</text>
</comment>
<name>A0A2J8B4Y1_9FIRM</name>
<comment type="subunit">
    <text evidence="4 15">Monomer.</text>
</comment>
<comment type="caution">
    <text evidence="18">The sequence shown here is derived from an EMBL/GenBank/DDBJ whole genome shotgun (WGS) entry which is preliminary data.</text>
</comment>
<dbReference type="InterPro" id="IPR002300">
    <property type="entry name" value="aa-tRNA-synth_Ia"/>
</dbReference>
<evidence type="ECO:0000256" key="3">
    <source>
        <dbReference type="ARBA" id="ARBA00007078"/>
    </source>
</evidence>
<keyword evidence="8 15" id="KW-0547">Nucleotide-binding</keyword>
<accession>A0A2J8B4Y1</accession>